<feature type="transmembrane region" description="Helical" evidence="1">
    <location>
        <begin position="89"/>
        <end position="108"/>
    </location>
</feature>
<dbReference type="InterPro" id="IPR050327">
    <property type="entry name" value="Proton-linked_MCT"/>
</dbReference>
<organism evidence="2 3">
    <name type="scientific">Araneus ventricosus</name>
    <name type="common">Orbweaver spider</name>
    <name type="synonym">Epeira ventricosa</name>
    <dbReference type="NCBI Taxonomy" id="182803"/>
    <lineage>
        <taxon>Eukaryota</taxon>
        <taxon>Metazoa</taxon>
        <taxon>Ecdysozoa</taxon>
        <taxon>Arthropoda</taxon>
        <taxon>Chelicerata</taxon>
        <taxon>Arachnida</taxon>
        <taxon>Araneae</taxon>
        <taxon>Araneomorphae</taxon>
        <taxon>Entelegynae</taxon>
        <taxon>Araneoidea</taxon>
        <taxon>Araneidae</taxon>
        <taxon>Araneus</taxon>
    </lineage>
</organism>
<dbReference type="Pfam" id="PF07690">
    <property type="entry name" value="MFS_1"/>
    <property type="match status" value="2"/>
</dbReference>
<keyword evidence="1" id="KW-1133">Transmembrane helix</keyword>
<keyword evidence="1" id="KW-0812">Transmembrane</keyword>
<gene>
    <name evidence="2" type="ORF">AVEN_3569_1</name>
</gene>
<dbReference type="Proteomes" id="UP000499080">
    <property type="component" value="Unassembled WGS sequence"/>
</dbReference>
<name>A0A4Y2PJX5_ARAVE</name>
<feature type="transmembrane region" description="Helical" evidence="1">
    <location>
        <begin position="428"/>
        <end position="449"/>
    </location>
</feature>
<evidence type="ECO:0000313" key="3">
    <source>
        <dbReference type="Proteomes" id="UP000499080"/>
    </source>
</evidence>
<feature type="transmembrane region" description="Helical" evidence="1">
    <location>
        <begin position="404"/>
        <end position="422"/>
    </location>
</feature>
<dbReference type="OrthoDB" id="410267at2759"/>
<keyword evidence="3" id="KW-1185">Reference proteome</keyword>
<evidence type="ECO:0000256" key="1">
    <source>
        <dbReference type="SAM" id="Phobius"/>
    </source>
</evidence>
<dbReference type="PANTHER" id="PTHR11360">
    <property type="entry name" value="MONOCARBOXYLATE TRANSPORTER"/>
    <property type="match status" value="1"/>
</dbReference>
<feature type="transmembrane region" description="Helical" evidence="1">
    <location>
        <begin position="148"/>
        <end position="170"/>
    </location>
</feature>
<reference evidence="2 3" key="1">
    <citation type="journal article" date="2019" name="Sci. Rep.">
        <title>Orb-weaving spider Araneus ventricosus genome elucidates the spidroin gene catalogue.</title>
        <authorList>
            <person name="Kono N."/>
            <person name="Nakamura H."/>
            <person name="Ohtoshi R."/>
            <person name="Moran D.A.P."/>
            <person name="Shinohara A."/>
            <person name="Yoshida Y."/>
            <person name="Fujiwara M."/>
            <person name="Mori M."/>
            <person name="Tomita M."/>
            <person name="Arakawa K."/>
        </authorList>
    </citation>
    <scope>NUCLEOTIDE SEQUENCE [LARGE SCALE GENOMIC DNA]</scope>
</reference>
<accession>A0A4Y2PJX5</accession>
<evidence type="ECO:0000313" key="2">
    <source>
        <dbReference type="EMBL" id="GBN50497.1"/>
    </source>
</evidence>
<dbReference type="Gene3D" id="1.20.1250.20">
    <property type="entry name" value="MFS general substrate transporter like domains"/>
    <property type="match status" value="2"/>
</dbReference>
<comment type="caution">
    <text evidence="2">The sequence shown here is derived from an EMBL/GenBank/DDBJ whole genome shotgun (WGS) entry which is preliminary data.</text>
</comment>
<proteinExistence type="predicted"/>
<dbReference type="SUPFAM" id="SSF103473">
    <property type="entry name" value="MFS general substrate transporter"/>
    <property type="match status" value="1"/>
</dbReference>
<feature type="transmembrane region" description="Helical" evidence="1">
    <location>
        <begin position="339"/>
        <end position="359"/>
    </location>
</feature>
<dbReference type="EMBL" id="BGPR01011279">
    <property type="protein sequence ID" value="GBN50497.1"/>
    <property type="molecule type" value="Genomic_DNA"/>
</dbReference>
<dbReference type="InterPro" id="IPR011701">
    <property type="entry name" value="MFS"/>
</dbReference>
<feature type="transmembrane region" description="Helical" evidence="1">
    <location>
        <begin position="21"/>
        <end position="47"/>
    </location>
</feature>
<dbReference type="PANTHER" id="PTHR11360:SF303">
    <property type="entry name" value="MAJOR FACILITATOR SUPERFAMILY (MFS) PROFILE DOMAIN-CONTAINING PROTEIN"/>
    <property type="match status" value="1"/>
</dbReference>
<feature type="transmembrane region" description="Helical" evidence="1">
    <location>
        <begin position="274"/>
        <end position="296"/>
    </location>
</feature>
<feature type="transmembrane region" description="Helical" evidence="1">
    <location>
        <begin position="365"/>
        <end position="383"/>
    </location>
</feature>
<dbReference type="GO" id="GO:0008028">
    <property type="term" value="F:monocarboxylic acid transmembrane transporter activity"/>
    <property type="evidence" value="ECO:0007669"/>
    <property type="project" value="TreeGrafter"/>
</dbReference>
<keyword evidence="1" id="KW-0472">Membrane</keyword>
<dbReference type="AlphaFoldDB" id="A0A4Y2PJX5"/>
<evidence type="ECO:0008006" key="4">
    <source>
        <dbReference type="Google" id="ProtNLM"/>
    </source>
</evidence>
<dbReference type="InterPro" id="IPR036259">
    <property type="entry name" value="MFS_trans_sf"/>
</dbReference>
<feature type="transmembrane region" description="Helical" evidence="1">
    <location>
        <begin position="114"/>
        <end position="136"/>
    </location>
</feature>
<sequence length="473" mass="51768">MIVKSLQSPEMKFSPSDIRSGVAVATCFFICGILLGTTTLSSLLFVASMKKFNIDRERASFPFLLCYTTKNVFGPVIGFLGNKFGLKRIILFGSLLSSVAVGTCFFAEDILTITILWGVLFGFSFGLGVALLPQVLGMHFSKHLDKAVGINVGSGCVGSFLLMLLTDYLLKSYGLSGTFLILSCVVLHSVPAAMLISIPKKVEKAHPLTENMAQNVKPDTFEEVLPCAQQLEFEFSQNEIGGQKMTVTSPVPSKESLVRKSSIAGFKVLLDPTYILILITQSSYMYVCTMISIILFDVSRDHGVSETGAVHILVGYQIADAVGRFTLGIITDHGCMSKANFSAVCFAAIGLLFVSFIWIKGFAEMMAFVLATGFFQGGLMMMSPSIVMHYVDKDCHSMAIASRYLLYPPISFTQAPLIGYFRDTLRSYDGLICILVGICCMCSVVSFLIPPLVRFRERGKENLQVTKNPNFSK</sequence>
<protein>
    <recommendedName>
        <fullName evidence="4">Monocarboxylate transporter 12</fullName>
    </recommendedName>
</protein>
<feature type="transmembrane region" description="Helical" evidence="1">
    <location>
        <begin position="176"/>
        <end position="198"/>
    </location>
</feature>